<organism evidence="8 9">
    <name type="scientific">Artemisia annua</name>
    <name type="common">Sweet wormwood</name>
    <dbReference type="NCBI Taxonomy" id="35608"/>
    <lineage>
        <taxon>Eukaryota</taxon>
        <taxon>Viridiplantae</taxon>
        <taxon>Streptophyta</taxon>
        <taxon>Embryophyta</taxon>
        <taxon>Tracheophyta</taxon>
        <taxon>Spermatophyta</taxon>
        <taxon>Magnoliopsida</taxon>
        <taxon>eudicotyledons</taxon>
        <taxon>Gunneridae</taxon>
        <taxon>Pentapetalae</taxon>
        <taxon>asterids</taxon>
        <taxon>campanulids</taxon>
        <taxon>Asterales</taxon>
        <taxon>Asteraceae</taxon>
        <taxon>Asteroideae</taxon>
        <taxon>Anthemideae</taxon>
        <taxon>Artemisiinae</taxon>
        <taxon>Artemisia</taxon>
    </lineage>
</organism>
<dbReference type="EMBL" id="PKPP01009647">
    <property type="protein sequence ID" value="PWA47792.1"/>
    <property type="molecule type" value="Genomic_DNA"/>
</dbReference>
<reference evidence="8 9" key="1">
    <citation type="journal article" date="2018" name="Mol. Plant">
        <title>The genome of Artemisia annua provides insight into the evolution of Asteraceae family and artemisinin biosynthesis.</title>
        <authorList>
            <person name="Shen Q."/>
            <person name="Zhang L."/>
            <person name="Liao Z."/>
            <person name="Wang S."/>
            <person name="Yan T."/>
            <person name="Shi P."/>
            <person name="Liu M."/>
            <person name="Fu X."/>
            <person name="Pan Q."/>
            <person name="Wang Y."/>
            <person name="Lv Z."/>
            <person name="Lu X."/>
            <person name="Zhang F."/>
            <person name="Jiang W."/>
            <person name="Ma Y."/>
            <person name="Chen M."/>
            <person name="Hao X."/>
            <person name="Li L."/>
            <person name="Tang Y."/>
            <person name="Lv G."/>
            <person name="Zhou Y."/>
            <person name="Sun X."/>
            <person name="Brodelius P.E."/>
            <person name="Rose J.K.C."/>
            <person name="Tang K."/>
        </authorList>
    </citation>
    <scope>NUCLEOTIDE SEQUENCE [LARGE SCALE GENOMIC DNA]</scope>
    <source>
        <strain evidence="9">cv. Huhao1</strain>
        <tissue evidence="8">Leaf</tissue>
    </source>
</reference>
<dbReference type="InterPro" id="IPR000620">
    <property type="entry name" value="EamA_dom"/>
</dbReference>
<feature type="transmembrane region" description="Helical" evidence="6">
    <location>
        <begin position="66"/>
        <end position="90"/>
    </location>
</feature>
<feature type="transmembrane region" description="Helical" evidence="6">
    <location>
        <begin position="24"/>
        <end position="46"/>
    </location>
</feature>
<sequence length="323" mass="35001">MDKQLGLSGMDIISKVALNEGMSIYVFVVYRHAVATIVMAPFAIVLDKPVIGQILYFYGEKTTTATFTVSICNILPAITFVMAIILRLEVVNLKSIRSQAKVIGTITTVGGAILMTLVKGPLLTKGRTTSNDVNNGEDLSHSIKGALMVTIGIFSWSCFTILQAITLKTYPAELSLTAWICLLGTVEGAIVALVMKRGNTAVWAIKWDMTLLATLYSGIICSGLAYYIQGLIMKDRGAVFVTAFGPLSMIFVAIMGSIFLAENTYLGRVLGAIVILAGLYLVVWGKSKDEKLPTLSVEQDIAQQKQIMGKECDENNCHKVITI</sequence>
<dbReference type="PANTHER" id="PTHR31218">
    <property type="entry name" value="WAT1-RELATED PROTEIN"/>
    <property type="match status" value="1"/>
</dbReference>
<dbReference type="AlphaFoldDB" id="A0A2U1LFQ0"/>
<feature type="transmembrane region" description="Helical" evidence="6">
    <location>
        <begin position="265"/>
        <end position="283"/>
    </location>
</feature>
<evidence type="ECO:0000256" key="1">
    <source>
        <dbReference type="ARBA" id="ARBA00004141"/>
    </source>
</evidence>
<protein>
    <recommendedName>
        <fullName evidence="6">WAT1-related protein</fullName>
    </recommendedName>
</protein>
<feature type="transmembrane region" description="Helical" evidence="6">
    <location>
        <begin position="174"/>
        <end position="195"/>
    </location>
</feature>
<evidence type="ECO:0000256" key="4">
    <source>
        <dbReference type="ARBA" id="ARBA00022989"/>
    </source>
</evidence>
<keyword evidence="3 6" id="KW-0812">Transmembrane</keyword>
<dbReference type="OrthoDB" id="1728340at2759"/>
<dbReference type="GO" id="GO:0016020">
    <property type="term" value="C:membrane"/>
    <property type="evidence" value="ECO:0007669"/>
    <property type="project" value="UniProtKB-SubCell"/>
</dbReference>
<evidence type="ECO:0000256" key="5">
    <source>
        <dbReference type="ARBA" id="ARBA00023136"/>
    </source>
</evidence>
<gene>
    <name evidence="8" type="ORF">CTI12_AA496320</name>
</gene>
<comment type="caution">
    <text evidence="8">The sequence shown here is derived from an EMBL/GenBank/DDBJ whole genome shotgun (WGS) entry which is preliminary data.</text>
</comment>
<comment type="subcellular location">
    <subcellularLocation>
        <location evidence="1 6">Membrane</location>
        <topology evidence="1 6">Multi-pass membrane protein</topology>
    </subcellularLocation>
</comment>
<feature type="transmembrane region" description="Helical" evidence="6">
    <location>
        <begin position="239"/>
        <end position="259"/>
    </location>
</feature>
<feature type="transmembrane region" description="Helical" evidence="6">
    <location>
        <begin position="207"/>
        <end position="227"/>
    </location>
</feature>
<dbReference type="Pfam" id="PF00892">
    <property type="entry name" value="EamA"/>
    <property type="match status" value="1"/>
</dbReference>
<dbReference type="SUPFAM" id="SSF103481">
    <property type="entry name" value="Multidrug resistance efflux transporter EmrE"/>
    <property type="match status" value="1"/>
</dbReference>
<dbReference type="InterPro" id="IPR037185">
    <property type="entry name" value="EmrE-like"/>
</dbReference>
<dbReference type="InterPro" id="IPR030184">
    <property type="entry name" value="WAT1-related"/>
</dbReference>
<accession>A0A2U1LFQ0</accession>
<evidence type="ECO:0000256" key="2">
    <source>
        <dbReference type="ARBA" id="ARBA00007635"/>
    </source>
</evidence>
<feature type="domain" description="EamA" evidence="7">
    <location>
        <begin position="144"/>
        <end position="283"/>
    </location>
</feature>
<evidence type="ECO:0000256" key="3">
    <source>
        <dbReference type="ARBA" id="ARBA00022692"/>
    </source>
</evidence>
<dbReference type="Proteomes" id="UP000245207">
    <property type="component" value="Unassembled WGS sequence"/>
</dbReference>
<evidence type="ECO:0000256" key="6">
    <source>
        <dbReference type="RuleBase" id="RU363077"/>
    </source>
</evidence>
<name>A0A2U1LFQ0_ARTAN</name>
<feature type="transmembrane region" description="Helical" evidence="6">
    <location>
        <begin position="143"/>
        <end position="162"/>
    </location>
</feature>
<feature type="transmembrane region" description="Helical" evidence="6">
    <location>
        <begin position="102"/>
        <end position="123"/>
    </location>
</feature>
<keyword evidence="4 6" id="KW-1133">Transmembrane helix</keyword>
<proteinExistence type="inferred from homology"/>
<evidence type="ECO:0000259" key="7">
    <source>
        <dbReference type="Pfam" id="PF00892"/>
    </source>
</evidence>
<dbReference type="GO" id="GO:0022857">
    <property type="term" value="F:transmembrane transporter activity"/>
    <property type="evidence" value="ECO:0007669"/>
    <property type="project" value="InterPro"/>
</dbReference>
<keyword evidence="9" id="KW-1185">Reference proteome</keyword>
<keyword evidence="5 6" id="KW-0472">Membrane</keyword>
<evidence type="ECO:0000313" key="8">
    <source>
        <dbReference type="EMBL" id="PWA47792.1"/>
    </source>
</evidence>
<evidence type="ECO:0000313" key="9">
    <source>
        <dbReference type="Proteomes" id="UP000245207"/>
    </source>
</evidence>
<comment type="similarity">
    <text evidence="2 6">Belongs to the drug/metabolite transporter (DMT) superfamily. Plant drug/metabolite exporter (P-DME) (TC 2.A.7.4) family.</text>
</comment>